<evidence type="ECO:0000256" key="5">
    <source>
        <dbReference type="ARBA" id="ARBA00022692"/>
    </source>
</evidence>
<evidence type="ECO:0000256" key="2">
    <source>
        <dbReference type="ARBA" id="ARBA00022448"/>
    </source>
</evidence>
<evidence type="ECO:0000256" key="6">
    <source>
        <dbReference type="ARBA" id="ARBA00022958"/>
    </source>
</evidence>
<dbReference type="GO" id="GO:0016020">
    <property type="term" value="C:membrane"/>
    <property type="evidence" value="ECO:0007669"/>
    <property type="project" value="UniProtKB-SubCell"/>
</dbReference>
<dbReference type="InterPro" id="IPR044880">
    <property type="entry name" value="NCX_ion-bd_dom_sf"/>
</dbReference>
<evidence type="ECO:0000256" key="4">
    <source>
        <dbReference type="ARBA" id="ARBA00022538"/>
    </source>
</evidence>
<comment type="similarity">
    <text evidence="11">Belongs to the Ca(2+):cation antiporter (CaCA) (TC 2.A.19) family. Cation/calcium exchanger (CCX) subfamily.</text>
</comment>
<evidence type="ECO:0000256" key="1">
    <source>
        <dbReference type="ARBA" id="ARBA00004141"/>
    </source>
</evidence>
<comment type="subcellular location">
    <subcellularLocation>
        <location evidence="1">Membrane</location>
        <topology evidence="1">Multi-pass membrane protein</topology>
    </subcellularLocation>
</comment>
<feature type="transmembrane region" description="Helical" evidence="12">
    <location>
        <begin position="354"/>
        <end position="372"/>
    </location>
</feature>
<keyword evidence="2" id="KW-0813">Transport</keyword>
<keyword evidence="10" id="KW-0739">Sodium transport</keyword>
<evidence type="ECO:0000313" key="15">
    <source>
        <dbReference type="Proteomes" id="UP000325577"/>
    </source>
</evidence>
<evidence type="ECO:0000313" key="14">
    <source>
        <dbReference type="EMBL" id="KAA8534765.1"/>
    </source>
</evidence>
<reference evidence="14 15" key="1">
    <citation type="submission" date="2019-09" db="EMBL/GenBank/DDBJ databases">
        <title>A chromosome-level genome assembly of the Chinese tupelo Nyssa sinensis.</title>
        <authorList>
            <person name="Yang X."/>
            <person name="Kang M."/>
            <person name="Yang Y."/>
            <person name="Xiong H."/>
            <person name="Wang M."/>
            <person name="Zhang Z."/>
            <person name="Wang Z."/>
            <person name="Wu H."/>
            <person name="Ma T."/>
            <person name="Liu J."/>
            <person name="Xi Z."/>
        </authorList>
    </citation>
    <scope>NUCLEOTIDE SEQUENCE [LARGE SCALE GENOMIC DNA]</scope>
    <source>
        <strain evidence="14">J267</strain>
        <tissue evidence="14">Leaf</tissue>
    </source>
</reference>
<keyword evidence="4" id="KW-0633">Potassium transport</keyword>
<protein>
    <recommendedName>
        <fullName evidence="13">Sodium/calcium exchanger membrane region domain-containing protein</fullName>
    </recommendedName>
</protein>
<feature type="transmembrane region" description="Helical" evidence="12">
    <location>
        <begin position="221"/>
        <end position="241"/>
    </location>
</feature>
<accession>A0A5J5AUF2</accession>
<keyword evidence="6" id="KW-0630">Potassium</keyword>
<evidence type="ECO:0000256" key="7">
    <source>
        <dbReference type="ARBA" id="ARBA00022989"/>
    </source>
</evidence>
<evidence type="ECO:0000256" key="12">
    <source>
        <dbReference type="SAM" id="Phobius"/>
    </source>
</evidence>
<dbReference type="GO" id="GO:0015297">
    <property type="term" value="F:antiporter activity"/>
    <property type="evidence" value="ECO:0007669"/>
    <property type="project" value="UniProtKB-KW"/>
</dbReference>
<keyword evidence="15" id="KW-1185">Reference proteome</keyword>
<dbReference type="InterPro" id="IPR004837">
    <property type="entry name" value="NaCa_Exmemb"/>
</dbReference>
<keyword evidence="3" id="KW-0050">Antiport</keyword>
<proteinExistence type="inferred from homology"/>
<dbReference type="OrthoDB" id="407410at2759"/>
<dbReference type="InterPro" id="IPR051359">
    <property type="entry name" value="CaCA_antiporter"/>
</dbReference>
<keyword evidence="8" id="KW-0915">Sodium</keyword>
<dbReference type="Pfam" id="PF01699">
    <property type="entry name" value="Na_Ca_ex"/>
    <property type="match status" value="1"/>
</dbReference>
<gene>
    <name evidence="14" type="ORF">F0562_029793</name>
</gene>
<dbReference type="EMBL" id="CM018040">
    <property type="protein sequence ID" value="KAA8534765.1"/>
    <property type="molecule type" value="Genomic_DNA"/>
</dbReference>
<feature type="transmembrane region" description="Helical" evidence="12">
    <location>
        <begin position="145"/>
        <end position="162"/>
    </location>
</feature>
<feature type="domain" description="Sodium/calcium exchanger membrane region" evidence="13">
    <location>
        <begin position="152"/>
        <end position="258"/>
    </location>
</feature>
<evidence type="ECO:0000256" key="8">
    <source>
        <dbReference type="ARBA" id="ARBA00023053"/>
    </source>
</evidence>
<dbReference type="GO" id="GO:0006813">
    <property type="term" value="P:potassium ion transport"/>
    <property type="evidence" value="ECO:0007669"/>
    <property type="project" value="UniProtKB-KW"/>
</dbReference>
<feature type="transmembrane region" description="Helical" evidence="12">
    <location>
        <begin position="407"/>
        <end position="429"/>
    </location>
</feature>
<dbReference type="GO" id="GO:0006814">
    <property type="term" value="P:sodium ion transport"/>
    <property type="evidence" value="ECO:0007669"/>
    <property type="project" value="UniProtKB-KW"/>
</dbReference>
<dbReference type="AlphaFoldDB" id="A0A5J5AUF2"/>
<evidence type="ECO:0000256" key="9">
    <source>
        <dbReference type="ARBA" id="ARBA00023136"/>
    </source>
</evidence>
<keyword evidence="7 12" id="KW-1133">Transmembrane helix</keyword>
<dbReference type="GO" id="GO:0008324">
    <property type="term" value="F:monoatomic cation transmembrane transporter activity"/>
    <property type="evidence" value="ECO:0007669"/>
    <property type="project" value="TreeGrafter"/>
</dbReference>
<evidence type="ECO:0000256" key="10">
    <source>
        <dbReference type="ARBA" id="ARBA00023201"/>
    </source>
</evidence>
<sequence length="436" mass="48247">MEDLNGFYYRRHSRFRGVFNGICATVLFLFFYFHEEGILKSHFITKSPPVKWGLRSGSYDETARVEAIHRRIAEISVNSLNYTLVDDGSVQNNLSVKNPTVCAGLYEQKGYRSRCEYLIANPQCTSGGFFNYIVFFYCDCETYSYLGYLALGVWLAALFYLLGNTAADYFCCCLEKLSNLLKLPPTVAGVTLLPFGNGAPDVFSSIAAFVGSEAGDMGFNIALGGAVFVTCIVVGIVSIRVAEQGVQIDKRCFIRDVAIYSNEAAGARMAEIQQPCWGWNDEETVNDCICISFCSKLFLLLEMPLMLPRRLTIPMVDEERWSKGYAVASASLAPMLLAFLWNTQDNIGSLSGEIAYFIGIVVGGTLGVLAFIYTRADQPPYKFLFPWVLGGFCMSIVWFYLVANELVALLVALGVIFGIKPSILGFNYIGMGQLNG</sequence>
<dbReference type="Gene3D" id="1.20.1420.30">
    <property type="entry name" value="NCX, central ion-binding region"/>
    <property type="match status" value="1"/>
</dbReference>
<dbReference type="Proteomes" id="UP000325577">
    <property type="component" value="Linkage Group LG17"/>
</dbReference>
<feature type="transmembrane region" description="Helical" evidence="12">
    <location>
        <begin position="324"/>
        <end position="342"/>
    </location>
</feature>
<keyword evidence="9 12" id="KW-0472">Membrane</keyword>
<evidence type="ECO:0000256" key="3">
    <source>
        <dbReference type="ARBA" id="ARBA00022449"/>
    </source>
</evidence>
<dbReference type="PANTHER" id="PTHR12266:SF17">
    <property type="entry name" value="SODIUM_CALCIUM EXCHANGER MEMBRANE REGION DOMAIN-CONTAINING PROTEIN"/>
    <property type="match status" value="1"/>
</dbReference>
<feature type="transmembrane region" description="Helical" evidence="12">
    <location>
        <begin position="384"/>
        <end position="401"/>
    </location>
</feature>
<dbReference type="PANTHER" id="PTHR12266">
    <property type="entry name" value="NA+/CA2+ K+ INDEPENDENT EXCHANGER"/>
    <property type="match status" value="1"/>
</dbReference>
<keyword evidence="5 12" id="KW-0812">Transmembrane</keyword>
<evidence type="ECO:0000259" key="13">
    <source>
        <dbReference type="Pfam" id="PF01699"/>
    </source>
</evidence>
<feature type="transmembrane region" description="Helical" evidence="12">
    <location>
        <begin position="15"/>
        <end position="33"/>
    </location>
</feature>
<name>A0A5J5AUF2_9ASTE</name>
<organism evidence="14 15">
    <name type="scientific">Nyssa sinensis</name>
    <dbReference type="NCBI Taxonomy" id="561372"/>
    <lineage>
        <taxon>Eukaryota</taxon>
        <taxon>Viridiplantae</taxon>
        <taxon>Streptophyta</taxon>
        <taxon>Embryophyta</taxon>
        <taxon>Tracheophyta</taxon>
        <taxon>Spermatophyta</taxon>
        <taxon>Magnoliopsida</taxon>
        <taxon>eudicotyledons</taxon>
        <taxon>Gunneridae</taxon>
        <taxon>Pentapetalae</taxon>
        <taxon>asterids</taxon>
        <taxon>Cornales</taxon>
        <taxon>Nyssaceae</taxon>
        <taxon>Nyssa</taxon>
    </lineage>
</organism>
<keyword evidence="10" id="KW-0406">Ion transport</keyword>
<evidence type="ECO:0000256" key="11">
    <source>
        <dbReference type="ARBA" id="ARBA00038187"/>
    </source>
</evidence>